<keyword evidence="3" id="KW-0804">Transcription</keyword>
<name>B8IAX2_METNO</name>
<sequence>MHRAEQFRSAVTGIEAVALASRRHFPRHAHDHFGIGVMRFGAHRSWSGIGPVEAGAGDVITVNPGEMHDGHPVDDRGRGWTMLYLDPGLMAREMRDETPGPFEITRPAVSDPGLADSLTRLFAGMIAPKPDLLALEERLLRTLMLLLRRYANRFPPVREASPPVARALRRLNEAPEIPVTLGELAALSGVSRFQLLRGFSREVGTTPHSYLIQRRVRLARQLLAAGQRPAEAAIAAGFADQSHMTRAFVRQFGVTPARYRSAVA</sequence>
<dbReference type="PANTHER" id="PTHR46796">
    <property type="entry name" value="HTH-TYPE TRANSCRIPTIONAL ACTIVATOR RHAS-RELATED"/>
    <property type="match status" value="1"/>
</dbReference>
<dbReference type="STRING" id="460265.Mnod_0321"/>
<dbReference type="OrthoDB" id="110167at2"/>
<dbReference type="AlphaFoldDB" id="B8IAX2"/>
<dbReference type="PROSITE" id="PS01124">
    <property type="entry name" value="HTH_ARAC_FAMILY_2"/>
    <property type="match status" value="1"/>
</dbReference>
<dbReference type="InterPro" id="IPR050204">
    <property type="entry name" value="AraC_XylS_family_regulators"/>
</dbReference>
<evidence type="ECO:0000256" key="1">
    <source>
        <dbReference type="ARBA" id="ARBA00023015"/>
    </source>
</evidence>
<evidence type="ECO:0000256" key="3">
    <source>
        <dbReference type="ARBA" id="ARBA00023163"/>
    </source>
</evidence>
<feature type="domain" description="HTH araC/xylS-type" evidence="4">
    <location>
        <begin position="165"/>
        <end position="262"/>
    </location>
</feature>
<protein>
    <submittedName>
        <fullName evidence="5">Transcriptional regulator, AraC family</fullName>
    </submittedName>
</protein>
<organism evidence="5 6">
    <name type="scientific">Methylobacterium nodulans (strain LMG 21967 / CNCM I-2342 / ORS 2060)</name>
    <dbReference type="NCBI Taxonomy" id="460265"/>
    <lineage>
        <taxon>Bacteria</taxon>
        <taxon>Pseudomonadati</taxon>
        <taxon>Pseudomonadota</taxon>
        <taxon>Alphaproteobacteria</taxon>
        <taxon>Hyphomicrobiales</taxon>
        <taxon>Methylobacteriaceae</taxon>
        <taxon>Methylobacterium</taxon>
    </lineage>
</organism>
<dbReference type="GO" id="GO:0043565">
    <property type="term" value="F:sequence-specific DNA binding"/>
    <property type="evidence" value="ECO:0007669"/>
    <property type="project" value="InterPro"/>
</dbReference>
<dbReference type="GO" id="GO:0003700">
    <property type="term" value="F:DNA-binding transcription factor activity"/>
    <property type="evidence" value="ECO:0007669"/>
    <property type="project" value="InterPro"/>
</dbReference>
<accession>B8IAX2</accession>
<dbReference type="SUPFAM" id="SSF51215">
    <property type="entry name" value="Regulatory protein AraC"/>
    <property type="match status" value="1"/>
</dbReference>
<reference evidence="5 6" key="1">
    <citation type="submission" date="2009-01" db="EMBL/GenBank/DDBJ databases">
        <title>Complete sequence of chromosome of Methylobacterium nodulans ORS 2060.</title>
        <authorList>
            <consortium name="US DOE Joint Genome Institute"/>
            <person name="Lucas S."/>
            <person name="Copeland A."/>
            <person name="Lapidus A."/>
            <person name="Glavina del Rio T."/>
            <person name="Dalin E."/>
            <person name="Tice H."/>
            <person name="Bruce D."/>
            <person name="Goodwin L."/>
            <person name="Pitluck S."/>
            <person name="Sims D."/>
            <person name="Brettin T."/>
            <person name="Detter J.C."/>
            <person name="Han C."/>
            <person name="Larimer F."/>
            <person name="Land M."/>
            <person name="Hauser L."/>
            <person name="Kyrpides N."/>
            <person name="Ivanova N."/>
            <person name="Marx C.J."/>
            <person name="Richardson P."/>
        </authorList>
    </citation>
    <scope>NUCLEOTIDE SEQUENCE [LARGE SCALE GENOMIC DNA]</scope>
    <source>
        <strain evidence="6">LMG 21967 / CNCM I-2342 / ORS 2060</strain>
    </source>
</reference>
<evidence type="ECO:0000313" key="6">
    <source>
        <dbReference type="Proteomes" id="UP000008207"/>
    </source>
</evidence>
<keyword evidence="1" id="KW-0805">Transcription regulation</keyword>
<dbReference type="InterPro" id="IPR009057">
    <property type="entry name" value="Homeodomain-like_sf"/>
</dbReference>
<dbReference type="EMBL" id="CP001349">
    <property type="protein sequence ID" value="ACL55365.1"/>
    <property type="molecule type" value="Genomic_DNA"/>
</dbReference>
<evidence type="ECO:0000256" key="2">
    <source>
        <dbReference type="ARBA" id="ARBA00023125"/>
    </source>
</evidence>
<proteinExistence type="predicted"/>
<dbReference type="Gene3D" id="1.10.10.60">
    <property type="entry name" value="Homeodomain-like"/>
    <property type="match status" value="2"/>
</dbReference>
<evidence type="ECO:0000313" key="5">
    <source>
        <dbReference type="EMBL" id="ACL55365.1"/>
    </source>
</evidence>
<gene>
    <name evidence="5" type="ordered locus">Mnod_0321</name>
</gene>
<dbReference type="PANTHER" id="PTHR46796:SF2">
    <property type="entry name" value="TRANSCRIPTIONAL REGULATORY PROTEIN"/>
    <property type="match status" value="1"/>
</dbReference>
<dbReference type="InterPro" id="IPR037923">
    <property type="entry name" value="HTH-like"/>
</dbReference>
<dbReference type="Pfam" id="PF02311">
    <property type="entry name" value="AraC_binding"/>
    <property type="match status" value="1"/>
</dbReference>
<keyword evidence="6" id="KW-1185">Reference proteome</keyword>
<evidence type="ECO:0000259" key="4">
    <source>
        <dbReference type="PROSITE" id="PS01124"/>
    </source>
</evidence>
<dbReference type="eggNOG" id="COG2207">
    <property type="taxonomic scope" value="Bacteria"/>
</dbReference>
<keyword evidence="2" id="KW-0238">DNA-binding</keyword>
<dbReference type="HOGENOM" id="CLU_000445_88_16_5"/>
<dbReference type="Proteomes" id="UP000008207">
    <property type="component" value="Chromosome"/>
</dbReference>
<dbReference type="Pfam" id="PF12833">
    <property type="entry name" value="HTH_18"/>
    <property type="match status" value="1"/>
</dbReference>
<dbReference type="InterPro" id="IPR018060">
    <property type="entry name" value="HTH_AraC"/>
</dbReference>
<dbReference type="SMART" id="SM00342">
    <property type="entry name" value="HTH_ARAC"/>
    <property type="match status" value="1"/>
</dbReference>
<dbReference type="KEGG" id="mno:Mnod_0321"/>
<dbReference type="SUPFAM" id="SSF46689">
    <property type="entry name" value="Homeodomain-like"/>
    <property type="match status" value="2"/>
</dbReference>
<dbReference type="InterPro" id="IPR003313">
    <property type="entry name" value="AraC-bd"/>
</dbReference>